<gene>
    <name evidence="1" type="ORF">BKD09_01360</name>
</gene>
<evidence type="ECO:0000313" key="2">
    <source>
        <dbReference type="Proteomes" id="UP000181962"/>
    </source>
</evidence>
<sequence>MSYTLTGCTSRHMNKLSVPDLLETGIYTIPEVAELVQASQDVVRVWVEGHTGKQAAVIDNQLGRVGGKVAVSFTNLMELRFVATFANAGVGLREIRKIMDEAKETLEHPHPFATHTVFKTDGKKIIAEIAQRNGVSIYDLRTKNFEMLAVVMRSLKDDVTYDPRGDAISWRPRPTIAPNVIVHPHFSFGRPVLQASRIPTATLAQSVKVEGSAAFVADIFDVPERQVREAVKFEQELRKAA</sequence>
<accession>A0A1L3F102</accession>
<dbReference type="EMBL" id="CP017637">
    <property type="protein sequence ID" value="APG06964.1"/>
    <property type="molecule type" value="Genomic_DNA"/>
</dbReference>
<protein>
    <recommendedName>
        <fullName evidence="3">DUF433 domain-containing protein</fullName>
    </recommendedName>
</protein>
<evidence type="ECO:0000313" key="1">
    <source>
        <dbReference type="EMBL" id="APG06964.1"/>
    </source>
</evidence>
<reference evidence="1 2" key="1">
    <citation type="submission" date="2016-11" db="EMBL/GenBank/DDBJ databases">
        <title>Complete Genome Sequence of Bradyrhizobium sp. strain J5, an isolated from soybean nodule in Hokkaido.</title>
        <authorList>
            <person name="Kanehara K."/>
        </authorList>
    </citation>
    <scope>NUCLEOTIDE SEQUENCE [LARGE SCALE GENOMIC DNA]</scope>
    <source>
        <strain evidence="1 2">J5</strain>
    </source>
</reference>
<name>A0A1L3F102_BRAJP</name>
<evidence type="ECO:0008006" key="3">
    <source>
        <dbReference type="Google" id="ProtNLM"/>
    </source>
</evidence>
<dbReference type="Proteomes" id="UP000181962">
    <property type="component" value="Chromosome"/>
</dbReference>
<dbReference type="AlphaFoldDB" id="A0A1L3F102"/>
<proteinExistence type="predicted"/>
<organism evidence="1 2">
    <name type="scientific">Bradyrhizobium japonicum</name>
    <dbReference type="NCBI Taxonomy" id="375"/>
    <lineage>
        <taxon>Bacteria</taxon>
        <taxon>Pseudomonadati</taxon>
        <taxon>Pseudomonadota</taxon>
        <taxon>Alphaproteobacteria</taxon>
        <taxon>Hyphomicrobiales</taxon>
        <taxon>Nitrobacteraceae</taxon>
        <taxon>Bradyrhizobium</taxon>
    </lineage>
</organism>